<reference evidence="8" key="1">
    <citation type="journal article" date="2019" name="Int. J. Syst. Evol. Microbiol.">
        <title>The Global Catalogue of Microorganisms (GCM) 10K type strain sequencing project: providing services to taxonomists for standard genome sequencing and annotation.</title>
        <authorList>
            <consortium name="The Broad Institute Genomics Platform"/>
            <consortium name="The Broad Institute Genome Sequencing Center for Infectious Disease"/>
            <person name="Wu L."/>
            <person name="Ma J."/>
        </authorList>
    </citation>
    <scope>NUCLEOTIDE SEQUENCE [LARGE SCALE GENOMIC DNA]</scope>
    <source>
        <strain evidence="8">CCM 7403</strain>
    </source>
</reference>
<feature type="transmembrane region" description="Helical" evidence="5">
    <location>
        <begin position="163"/>
        <end position="181"/>
    </location>
</feature>
<feature type="transmembrane region" description="Helical" evidence="5">
    <location>
        <begin position="60"/>
        <end position="76"/>
    </location>
</feature>
<feature type="transmembrane region" description="Helical" evidence="5">
    <location>
        <begin position="188"/>
        <end position="208"/>
    </location>
</feature>
<dbReference type="PROSITE" id="PS50801">
    <property type="entry name" value="STAS"/>
    <property type="match status" value="1"/>
</dbReference>
<dbReference type="CDD" id="cd07042">
    <property type="entry name" value="STAS_SulP_like_sulfate_transporter"/>
    <property type="match status" value="1"/>
</dbReference>
<dbReference type="SUPFAM" id="SSF52091">
    <property type="entry name" value="SpoIIaa-like"/>
    <property type="match status" value="1"/>
</dbReference>
<keyword evidence="2 5" id="KW-0812">Transmembrane</keyword>
<gene>
    <name evidence="7" type="ORF">GCM10007231_05840</name>
</gene>
<feature type="transmembrane region" description="Helical" evidence="5">
    <location>
        <begin position="370"/>
        <end position="400"/>
    </location>
</feature>
<keyword evidence="3 5" id="KW-1133">Transmembrane helix</keyword>
<feature type="domain" description="STAS" evidence="6">
    <location>
        <begin position="424"/>
        <end position="503"/>
    </location>
</feature>
<comment type="caution">
    <text evidence="7">The sequence shown here is derived from an EMBL/GenBank/DDBJ whole genome shotgun (WGS) entry which is preliminary data.</text>
</comment>
<evidence type="ECO:0000313" key="8">
    <source>
        <dbReference type="Proteomes" id="UP000630594"/>
    </source>
</evidence>
<accession>A0ABQ1Q274</accession>
<dbReference type="PANTHER" id="PTHR43310">
    <property type="entry name" value="SULFATE TRANSPORTER YBAR-RELATED"/>
    <property type="match status" value="1"/>
</dbReference>
<evidence type="ECO:0000256" key="2">
    <source>
        <dbReference type="ARBA" id="ARBA00022692"/>
    </source>
</evidence>
<feature type="transmembrane region" description="Helical" evidence="5">
    <location>
        <begin position="34"/>
        <end position="54"/>
    </location>
</feature>
<dbReference type="Gene3D" id="3.30.750.24">
    <property type="entry name" value="STAS domain"/>
    <property type="match status" value="1"/>
</dbReference>
<dbReference type="InterPro" id="IPR002645">
    <property type="entry name" value="STAS_dom"/>
</dbReference>
<evidence type="ECO:0000256" key="4">
    <source>
        <dbReference type="ARBA" id="ARBA00023136"/>
    </source>
</evidence>
<dbReference type="RefSeq" id="WP_188420844.1">
    <property type="nucleotide sequence ID" value="NZ_BMCK01000001.1"/>
</dbReference>
<feature type="transmembrane region" description="Helical" evidence="5">
    <location>
        <begin position="317"/>
        <end position="350"/>
    </location>
</feature>
<evidence type="ECO:0000256" key="5">
    <source>
        <dbReference type="SAM" id="Phobius"/>
    </source>
</evidence>
<comment type="subcellular location">
    <subcellularLocation>
        <location evidence="1">Membrane</location>
        <topology evidence="1">Multi-pass membrane protein</topology>
    </subcellularLocation>
</comment>
<feature type="transmembrane region" description="Helical" evidence="5">
    <location>
        <begin position="228"/>
        <end position="249"/>
    </location>
</feature>
<feature type="transmembrane region" description="Helical" evidence="5">
    <location>
        <begin position="105"/>
        <end position="126"/>
    </location>
</feature>
<evidence type="ECO:0000256" key="1">
    <source>
        <dbReference type="ARBA" id="ARBA00004141"/>
    </source>
</evidence>
<keyword evidence="4 5" id="KW-0472">Membrane</keyword>
<protein>
    <submittedName>
        <fullName evidence="7">Sodium-independent anion transporter</fullName>
    </submittedName>
</protein>
<dbReference type="InterPro" id="IPR036513">
    <property type="entry name" value="STAS_dom_sf"/>
</dbReference>
<organism evidence="7 8">
    <name type="scientific">Nocardioides daphniae</name>
    <dbReference type="NCBI Taxonomy" id="402297"/>
    <lineage>
        <taxon>Bacteria</taxon>
        <taxon>Bacillati</taxon>
        <taxon>Actinomycetota</taxon>
        <taxon>Actinomycetes</taxon>
        <taxon>Propionibacteriales</taxon>
        <taxon>Nocardioidaceae</taxon>
        <taxon>Nocardioides</taxon>
    </lineage>
</organism>
<dbReference type="InterPro" id="IPR011547">
    <property type="entry name" value="SLC26A/SulP_dom"/>
</dbReference>
<dbReference type="InterPro" id="IPR052706">
    <property type="entry name" value="Membrane-Transporter-like"/>
</dbReference>
<dbReference type="EMBL" id="BMCK01000001">
    <property type="protein sequence ID" value="GGD09823.1"/>
    <property type="molecule type" value="Genomic_DNA"/>
</dbReference>
<dbReference type="Pfam" id="PF01740">
    <property type="entry name" value="STAS"/>
    <property type="match status" value="1"/>
</dbReference>
<dbReference type="PANTHER" id="PTHR43310:SF1">
    <property type="entry name" value="SULFATE TRANSPORTER YBAR-RELATED"/>
    <property type="match status" value="1"/>
</dbReference>
<name>A0ABQ1Q274_9ACTN</name>
<proteinExistence type="predicted"/>
<evidence type="ECO:0000259" key="6">
    <source>
        <dbReference type="PROSITE" id="PS50801"/>
    </source>
</evidence>
<dbReference type="Pfam" id="PF00916">
    <property type="entry name" value="Sulfate_transp"/>
    <property type="match status" value="2"/>
</dbReference>
<feature type="transmembrane region" description="Helical" evidence="5">
    <location>
        <begin position="138"/>
        <end position="157"/>
    </location>
</feature>
<sequence>MTPPAAPSPTHAASTSPDTVRAVLRSPRRLRTEALAGLVVALALIPEAIAFSVITGVDPRVGLFTSVVMALCIAFLGGRPAMISASTAAVAVVIAPVMEEHGYDFLVATVILGGAFQVLMALVGVAKLMRFVPRSVMVGFLNALATLVLLSQVEHVVDVPWQVYPLVLLGLVVIVGFPRLTTSVPAPLVGVVVVTLVAVALGVDVPTVGDQGEMPDALPTLFLPDVPLTWETFTTIAPYAFAMAIVGLLESLLTAKLVDDITDTHSDKSREAWGQGVTNAIAGFFGGQGGCAVVGQTMMNVKNSGARTRVSTFLTGAWLLLLVLGLTDVVAAIPMAALVAVMVIVAVTAFEWHSITPATLRRMPRSETLVMVVTVALTLSTHNLAIGVGGGTLVAMVAFARRVAHMTTTHRELRRDEAGDYAHYRVTGQLFFASSNDLYTQFDYAGDPERVVVDLSDAVVWDASTVAALDAIETKYARRGKRTEITGLDPASAARHGRLTGTL</sequence>
<evidence type="ECO:0000313" key="7">
    <source>
        <dbReference type="EMBL" id="GGD09823.1"/>
    </source>
</evidence>
<dbReference type="Proteomes" id="UP000630594">
    <property type="component" value="Unassembled WGS sequence"/>
</dbReference>
<keyword evidence="8" id="KW-1185">Reference proteome</keyword>
<evidence type="ECO:0000256" key="3">
    <source>
        <dbReference type="ARBA" id="ARBA00022989"/>
    </source>
</evidence>